<keyword evidence="1" id="KW-0472">Membrane</keyword>
<name>A0ABZ0S6X3_9GAMM</name>
<keyword evidence="1" id="KW-1133">Transmembrane helix</keyword>
<keyword evidence="1" id="KW-0812">Transmembrane</keyword>
<feature type="transmembrane region" description="Helical" evidence="1">
    <location>
        <begin position="41"/>
        <end position="60"/>
    </location>
</feature>
<dbReference type="Proteomes" id="UP001432180">
    <property type="component" value="Chromosome"/>
</dbReference>
<accession>A0ABZ0S6X3</accession>
<dbReference type="PROSITE" id="PS00018">
    <property type="entry name" value="EF_HAND_1"/>
    <property type="match status" value="1"/>
</dbReference>
<dbReference type="InterPro" id="IPR002048">
    <property type="entry name" value="EF_hand_dom"/>
</dbReference>
<dbReference type="EMBL" id="CP121472">
    <property type="protein sequence ID" value="WPL16682.1"/>
    <property type="molecule type" value="Genomic_DNA"/>
</dbReference>
<sequence>MSSPLRRSYLQLLAPNGVPIPLGMQAFMLGIGLVLKTRDALMLAIILVALTSLVAALVSFRRAQRLRDILPSRIGAAKQGYTQLEGQARPLPESPQLYTSRSQTPCVWYRYKIRCGKQTLEYTESETPFVLDDGTGQCIIDPSDADVRTTHKESWHIDGRYFTEWTILVGDQLDALGEFRTFGGPATTADIHDAVSRILADWKHDMPNVLRHFDRDGDGQLNEQEWTRVREAAERKARKQLDALTDQPAVNRLIKPRDGRPFLISNQSRQALVRVYWFWGAVQLCILIAAIVGLFESGWLFEWEERIRPYLAE</sequence>
<feature type="domain" description="EF-hand" evidence="2">
    <location>
        <begin position="201"/>
        <end position="236"/>
    </location>
</feature>
<feature type="transmembrane region" description="Helical" evidence="1">
    <location>
        <begin position="275"/>
        <end position="295"/>
    </location>
</feature>
<evidence type="ECO:0000256" key="1">
    <source>
        <dbReference type="SAM" id="Phobius"/>
    </source>
</evidence>
<evidence type="ECO:0000313" key="3">
    <source>
        <dbReference type="EMBL" id="WPL16682.1"/>
    </source>
</evidence>
<evidence type="ECO:0000313" key="4">
    <source>
        <dbReference type="Proteomes" id="UP001432180"/>
    </source>
</evidence>
<dbReference type="InterPro" id="IPR018247">
    <property type="entry name" value="EF_Hand_1_Ca_BS"/>
</dbReference>
<organism evidence="3 4">
    <name type="scientific">Thiorhodovibrio winogradskyi</name>
    <dbReference type="NCBI Taxonomy" id="77007"/>
    <lineage>
        <taxon>Bacteria</taxon>
        <taxon>Pseudomonadati</taxon>
        <taxon>Pseudomonadota</taxon>
        <taxon>Gammaproteobacteria</taxon>
        <taxon>Chromatiales</taxon>
        <taxon>Chromatiaceae</taxon>
        <taxon>Thiorhodovibrio</taxon>
    </lineage>
</organism>
<protein>
    <submittedName>
        <fullName evidence="3">E3 Ubiquitin ligase</fullName>
    </submittedName>
</protein>
<dbReference type="PROSITE" id="PS50222">
    <property type="entry name" value="EF_HAND_2"/>
    <property type="match status" value="1"/>
</dbReference>
<feature type="transmembrane region" description="Helical" evidence="1">
    <location>
        <begin position="12"/>
        <end position="35"/>
    </location>
</feature>
<gene>
    <name evidence="3" type="ORF">Thiowin_01651</name>
</gene>
<reference evidence="3 4" key="1">
    <citation type="journal article" date="2023" name="Microorganisms">
        <title>Thiorhodovibrio frisius and Trv. litoralis spp. nov., Two Novel Members from a Clade of Fastidious Purple Sulfur Bacteria That Exhibit Unique Red-Shifted Light-Harvesting Capabilities.</title>
        <authorList>
            <person name="Methner A."/>
            <person name="Kuzyk S.B."/>
            <person name="Petersen J."/>
            <person name="Bauer S."/>
            <person name="Brinkmann H."/>
            <person name="Sichau K."/>
            <person name="Wanner G."/>
            <person name="Wolf J."/>
            <person name="Neumann-Schaal M."/>
            <person name="Henke P."/>
            <person name="Tank M."/>
            <person name="Sproer C."/>
            <person name="Bunk B."/>
            <person name="Overmann J."/>
        </authorList>
    </citation>
    <scope>NUCLEOTIDE SEQUENCE [LARGE SCALE GENOMIC DNA]</scope>
    <source>
        <strain evidence="3 4">DSM 6702</strain>
    </source>
</reference>
<proteinExistence type="predicted"/>
<keyword evidence="4" id="KW-1185">Reference proteome</keyword>
<evidence type="ECO:0000259" key="2">
    <source>
        <dbReference type="PROSITE" id="PS50222"/>
    </source>
</evidence>